<proteinExistence type="predicted"/>
<dbReference type="Proteomes" id="UP001516400">
    <property type="component" value="Unassembled WGS sequence"/>
</dbReference>
<keyword evidence="2" id="KW-1185">Reference proteome</keyword>
<comment type="caution">
    <text evidence="1">The sequence shown here is derived from an EMBL/GenBank/DDBJ whole genome shotgun (WGS) entry which is preliminary data.</text>
</comment>
<dbReference type="EMBL" id="JABFTP020000124">
    <property type="protein sequence ID" value="KAL3278930.1"/>
    <property type="molecule type" value="Genomic_DNA"/>
</dbReference>
<organism evidence="1 2">
    <name type="scientific">Cryptolaemus montrouzieri</name>
    <dbReference type="NCBI Taxonomy" id="559131"/>
    <lineage>
        <taxon>Eukaryota</taxon>
        <taxon>Metazoa</taxon>
        <taxon>Ecdysozoa</taxon>
        <taxon>Arthropoda</taxon>
        <taxon>Hexapoda</taxon>
        <taxon>Insecta</taxon>
        <taxon>Pterygota</taxon>
        <taxon>Neoptera</taxon>
        <taxon>Endopterygota</taxon>
        <taxon>Coleoptera</taxon>
        <taxon>Polyphaga</taxon>
        <taxon>Cucujiformia</taxon>
        <taxon>Coccinelloidea</taxon>
        <taxon>Coccinellidae</taxon>
        <taxon>Scymninae</taxon>
        <taxon>Scymnini</taxon>
        <taxon>Cryptolaemus</taxon>
    </lineage>
</organism>
<accession>A0ABD2NKJ8</accession>
<protein>
    <submittedName>
        <fullName evidence="1">Uncharacterized protein</fullName>
    </submittedName>
</protein>
<dbReference type="AlphaFoldDB" id="A0ABD2NKJ8"/>
<reference evidence="1 2" key="1">
    <citation type="journal article" date="2021" name="BMC Biol.">
        <title>Horizontally acquired antibacterial genes associated with adaptive radiation of ladybird beetles.</title>
        <authorList>
            <person name="Li H.S."/>
            <person name="Tang X.F."/>
            <person name="Huang Y.H."/>
            <person name="Xu Z.Y."/>
            <person name="Chen M.L."/>
            <person name="Du X.Y."/>
            <person name="Qiu B.Y."/>
            <person name="Chen P.T."/>
            <person name="Zhang W."/>
            <person name="Slipinski A."/>
            <person name="Escalona H.E."/>
            <person name="Waterhouse R.M."/>
            <person name="Zwick A."/>
            <person name="Pang H."/>
        </authorList>
    </citation>
    <scope>NUCLEOTIDE SEQUENCE [LARGE SCALE GENOMIC DNA]</scope>
    <source>
        <strain evidence="1">SYSU2018</strain>
    </source>
</reference>
<sequence length="99" mass="11430">MERAVHIIIGKNVLEIATYTAACIFNEGFPPVLKTMEVMGVTIGQTVKDYADIVDNAWILRRKKLQKQTTKRPDPYAGFSKLLKMTTLRKRKDCFMHRE</sequence>
<evidence type="ECO:0000313" key="2">
    <source>
        <dbReference type="Proteomes" id="UP001516400"/>
    </source>
</evidence>
<evidence type="ECO:0000313" key="1">
    <source>
        <dbReference type="EMBL" id="KAL3278930.1"/>
    </source>
</evidence>
<name>A0ABD2NKJ8_9CUCU</name>
<gene>
    <name evidence="1" type="ORF">HHI36_016448</name>
</gene>